<dbReference type="Gramene" id="Solyc08g061255.1.1">
    <property type="protein sequence ID" value="Solyc08g061255.1.1.1"/>
    <property type="gene ID" value="Solyc08g061255.1"/>
</dbReference>
<keyword evidence="3" id="KW-1185">Reference proteome</keyword>
<reference evidence="2" key="1">
    <citation type="journal article" date="2012" name="Nature">
        <title>The tomato genome sequence provides insights into fleshy fruit evolution.</title>
        <authorList>
            <consortium name="Tomato Genome Consortium"/>
        </authorList>
    </citation>
    <scope>NUCLEOTIDE SEQUENCE [LARGE SCALE GENOMIC DNA]</scope>
    <source>
        <strain evidence="2">cv. Heinz 1706</strain>
    </source>
</reference>
<dbReference type="PROSITE" id="PS52045">
    <property type="entry name" value="NEPROSIN_PEP_CD"/>
    <property type="match status" value="1"/>
</dbReference>
<dbReference type="InterPro" id="IPR053168">
    <property type="entry name" value="Glutamic_endopeptidase"/>
</dbReference>
<sequence>MLYHYYTSIKGEDYKQVGFWPKSIFTTLQAHALGAQYGGITYSPQGLQFPPMGSGLFQKKILSKNAYFRKCTFMYLVNNEVVTYSLDHIGTYPFESNTNLYKVQDFIEQGDVLGHLIVYEGPGDKH</sequence>
<dbReference type="InterPro" id="IPR004314">
    <property type="entry name" value="Neprosin"/>
</dbReference>
<dbReference type="InParanoid" id="A0A3Q7HPJ1"/>
<dbReference type="EnsemblPlants" id="Solyc08g061255.1.1">
    <property type="protein sequence ID" value="Solyc08g061255.1.1.1"/>
    <property type="gene ID" value="Solyc08g061255.1"/>
</dbReference>
<feature type="domain" description="Neprosin PEP catalytic" evidence="1">
    <location>
        <begin position="1"/>
        <end position="126"/>
    </location>
</feature>
<dbReference type="Proteomes" id="UP000004994">
    <property type="component" value="Chromosome 8"/>
</dbReference>
<evidence type="ECO:0000313" key="3">
    <source>
        <dbReference type="Proteomes" id="UP000004994"/>
    </source>
</evidence>
<dbReference type="AlphaFoldDB" id="A0A3Q7HPJ1"/>
<evidence type="ECO:0000313" key="2">
    <source>
        <dbReference type="EnsemblPlants" id="Solyc08g061255.1.1.1"/>
    </source>
</evidence>
<proteinExistence type="predicted"/>
<dbReference type="STRING" id="4081.A0A3Q7HPJ1"/>
<organism evidence="2">
    <name type="scientific">Solanum lycopersicum</name>
    <name type="common">Tomato</name>
    <name type="synonym">Lycopersicon esculentum</name>
    <dbReference type="NCBI Taxonomy" id="4081"/>
    <lineage>
        <taxon>Eukaryota</taxon>
        <taxon>Viridiplantae</taxon>
        <taxon>Streptophyta</taxon>
        <taxon>Embryophyta</taxon>
        <taxon>Tracheophyta</taxon>
        <taxon>Spermatophyta</taxon>
        <taxon>Magnoliopsida</taxon>
        <taxon>eudicotyledons</taxon>
        <taxon>Gunneridae</taxon>
        <taxon>Pentapetalae</taxon>
        <taxon>asterids</taxon>
        <taxon>lamiids</taxon>
        <taxon>Solanales</taxon>
        <taxon>Solanaceae</taxon>
        <taxon>Solanoideae</taxon>
        <taxon>Solaneae</taxon>
        <taxon>Solanum</taxon>
        <taxon>Solanum subgen. Lycopersicon</taxon>
    </lineage>
</organism>
<dbReference type="PANTHER" id="PTHR31589">
    <property type="entry name" value="PROTEIN, PUTATIVE (DUF239)-RELATED-RELATED"/>
    <property type="match status" value="1"/>
</dbReference>
<protein>
    <recommendedName>
        <fullName evidence="1">Neprosin PEP catalytic domain-containing protein</fullName>
    </recommendedName>
</protein>
<name>A0A3Q7HPJ1_SOLLC</name>
<dbReference type="Pfam" id="PF03080">
    <property type="entry name" value="Neprosin"/>
    <property type="match status" value="1"/>
</dbReference>
<evidence type="ECO:0000259" key="1">
    <source>
        <dbReference type="PROSITE" id="PS52045"/>
    </source>
</evidence>
<dbReference type="PANTHER" id="PTHR31589:SF140">
    <property type="entry name" value="NEPROSIN DOMAIN-CONTAINING PROTEIN"/>
    <property type="match status" value="1"/>
</dbReference>
<accession>A0A3Q7HPJ1</accession>
<reference evidence="2" key="2">
    <citation type="submission" date="2019-01" db="UniProtKB">
        <authorList>
            <consortium name="EnsemblPlants"/>
        </authorList>
    </citation>
    <scope>IDENTIFICATION</scope>
    <source>
        <strain evidence="2">cv. Heinz 1706</strain>
    </source>
</reference>